<dbReference type="SMART" id="SM00849">
    <property type="entry name" value="Lactamase_B"/>
    <property type="match status" value="1"/>
</dbReference>
<evidence type="ECO:0000256" key="1">
    <source>
        <dbReference type="SAM" id="MobiDB-lite"/>
    </source>
</evidence>
<comment type="caution">
    <text evidence="3">The sequence shown here is derived from an EMBL/GenBank/DDBJ whole genome shotgun (WGS) entry which is preliminary data.</text>
</comment>
<dbReference type="InterPro" id="IPR036866">
    <property type="entry name" value="RibonucZ/Hydroxyglut_hydro"/>
</dbReference>
<feature type="compositionally biased region" description="Low complexity" evidence="1">
    <location>
        <begin position="66"/>
        <end position="87"/>
    </location>
</feature>
<protein>
    <submittedName>
        <fullName evidence="3">MBL fold metallo-hydrolase</fullName>
    </submittedName>
</protein>
<proteinExistence type="predicted"/>
<dbReference type="InterPro" id="IPR001279">
    <property type="entry name" value="Metallo-B-lactamas"/>
</dbReference>
<dbReference type="Proteomes" id="UP001596540">
    <property type="component" value="Unassembled WGS sequence"/>
</dbReference>
<dbReference type="PANTHER" id="PTHR46233:SF4">
    <property type="entry name" value="METALLO-BETA-LACTAMASE DOMAIN-CONTAINING PROTEIN"/>
    <property type="match status" value="1"/>
</dbReference>
<evidence type="ECO:0000313" key="3">
    <source>
        <dbReference type="EMBL" id="MFC7327664.1"/>
    </source>
</evidence>
<evidence type="ECO:0000313" key="4">
    <source>
        <dbReference type="Proteomes" id="UP001596540"/>
    </source>
</evidence>
<dbReference type="RefSeq" id="WP_379870081.1">
    <property type="nucleotide sequence ID" value="NZ_JBHTBH010000003.1"/>
</dbReference>
<keyword evidence="4" id="KW-1185">Reference proteome</keyword>
<dbReference type="EMBL" id="JBHTBH010000003">
    <property type="protein sequence ID" value="MFC7327664.1"/>
    <property type="molecule type" value="Genomic_DNA"/>
</dbReference>
<accession>A0ABW2KEV3</accession>
<feature type="domain" description="Metallo-beta-lactamase" evidence="2">
    <location>
        <begin position="142"/>
        <end position="308"/>
    </location>
</feature>
<organism evidence="3 4">
    <name type="scientific">Marinactinospora rubrisoli</name>
    <dbReference type="NCBI Taxonomy" id="2715399"/>
    <lineage>
        <taxon>Bacteria</taxon>
        <taxon>Bacillati</taxon>
        <taxon>Actinomycetota</taxon>
        <taxon>Actinomycetes</taxon>
        <taxon>Streptosporangiales</taxon>
        <taxon>Nocardiopsidaceae</taxon>
        <taxon>Marinactinospora</taxon>
    </lineage>
</organism>
<evidence type="ECO:0000259" key="2">
    <source>
        <dbReference type="SMART" id="SM00849"/>
    </source>
</evidence>
<dbReference type="InterPro" id="IPR051453">
    <property type="entry name" value="MBL_Glyoxalase_II"/>
</dbReference>
<dbReference type="SUPFAM" id="SSF56281">
    <property type="entry name" value="Metallo-hydrolase/oxidoreductase"/>
    <property type="match status" value="1"/>
</dbReference>
<dbReference type="PANTHER" id="PTHR46233">
    <property type="entry name" value="HYDROXYACYLGLUTATHIONE HYDROLASE GLOC"/>
    <property type="match status" value="1"/>
</dbReference>
<name>A0ABW2KEV3_9ACTN</name>
<feature type="region of interest" description="Disordered" evidence="1">
    <location>
        <begin position="306"/>
        <end position="328"/>
    </location>
</feature>
<gene>
    <name evidence="3" type="ORF">ACFQRF_07895</name>
</gene>
<dbReference type="Gene3D" id="3.60.15.10">
    <property type="entry name" value="Ribonuclease Z/Hydroxyacylglutathione hydrolase-like"/>
    <property type="match status" value="1"/>
</dbReference>
<dbReference type="CDD" id="cd06262">
    <property type="entry name" value="metallo-hydrolase-like_MBL-fold"/>
    <property type="match status" value="1"/>
</dbReference>
<dbReference type="Pfam" id="PF00753">
    <property type="entry name" value="Lactamase_B"/>
    <property type="match status" value="1"/>
</dbReference>
<sequence>MFWKRKGKKQDGDAAAAESGGVTTATADEKDAGPDRPAGPAEAEATPTKAEPAAGTERPAGERTEAAGAAAETADAGTGADGTDSAESAAGTSVEDATAEENAKDADGASQTEPAGARDDSAIQLVRTSGVLHVDGEDFDVVSNTWIVQADDDGVIVVDPAHDAAAILEAVGEREIYLVACTNGYNNHIGAAVEVAARDEAPIALHPRELRSWRKVHGVEARPEMEVEGGGQLEVGDLELDVLPTPGTSPGSVSYYIPELGAVFSGDILLAGRLGTVGEGYVDYTTQLASVGEILLSLPPDTRVLPDSGDETTVAAESKNFDDWVSAD</sequence>
<reference evidence="4" key="1">
    <citation type="journal article" date="2019" name="Int. J. Syst. Evol. Microbiol.">
        <title>The Global Catalogue of Microorganisms (GCM) 10K type strain sequencing project: providing services to taxonomists for standard genome sequencing and annotation.</title>
        <authorList>
            <consortium name="The Broad Institute Genomics Platform"/>
            <consortium name="The Broad Institute Genome Sequencing Center for Infectious Disease"/>
            <person name="Wu L."/>
            <person name="Ma J."/>
        </authorList>
    </citation>
    <scope>NUCLEOTIDE SEQUENCE [LARGE SCALE GENOMIC DNA]</scope>
    <source>
        <strain evidence="4">CGMCC 4.7382</strain>
    </source>
</reference>
<feature type="region of interest" description="Disordered" evidence="1">
    <location>
        <begin position="1"/>
        <end position="122"/>
    </location>
</feature>
<feature type="compositionally biased region" description="Low complexity" evidence="1">
    <location>
        <begin position="38"/>
        <end position="58"/>
    </location>
</feature>